<dbReference type="SUPFAM" id="SSF48452">
    <property type="entry name" value="TPR-like"/>
    <property type="match status" value="1"/>
</dbReference>
<dbReference type="PROSITE" id="PS51257">
    <property type="entry name" value="PROKAR_LIPOPROTEIN"/>
    <property type="match status" value="1"/>
</dbReference>
<dbReference type="EMBL" id="NHNI01000001">
    <property type="protein sequence ID" value="OZY87802.1"/>
    <property type="molecule type" value="Genomic_DNA"/>
</dbReference>
<dbReference type="InterPro" id="IPR050498">
    <property type="entry name" value="Ycf3"/>
</dbReference>
<accession>A0A266QD48</accession>
<name>A0A266QD48_9GAMM</name>
<organism evidence="5 6">
    <name type="scientific">Cellvibrio mixtus</name>
    <dbReference type="NCBI Taxonomy" id="39650"/>
    <lineage>
        <taxon>Bacteria</taxon>
        <taxon>Pseudomonadati</taxon>
        <taxon>Pseudomonadota</taxon>
        <taxon>Gammaproteobacteria</taxon>
        <taxon>Cellvibrionales</taxon>
        <taxon>Cellvibrionaceae</taxon>
        <taxon>Cellvibrio</taxon>
    </lineage>
</organism>
<dbReference type="RefSeq" id="WP_094985132.1">
    <property type="nucleotide sequence ID" value="NZ_NHNI01000001.1"/>
</dbReference>
<proteinExistence type="predicted"/>
<evidence type="ECO:0000256" key="2">
    <source>
        <dbReference type="ARBA" id="ARBA00022803"/>
    </source>
</evidence>
<dbReference type="SMART" id="SM00028">
    <property type="entry name" value="TPR"/>
    <property type="match status" value="3"/>
</dbReference>
<comment type="caution">
    <text evidence="5">The sequence shown here is derived from an EMBL/GenBank/DDBJ whole genome shotgun (WGS) entry which is preliminary data.</text>
</comment>
<evidence type="ECO:0000256" key="3">
    <source>
        <dbReference type="PROSITE-ProRule" id="PRU00339"/>
    </source>
</evidence>
<dbReference type="Pfam" id="PF13432">
    <property type="entry name" value="TPR_16"/>
    <property type="match status" value="1"/>
</dbReference>
<dbReference type="InterPro" id="IPR019734">
    <property type="entry name" value="TPR_rpt"/>
</dbReference>
<dbReference type="PANTHER" id="PTHR44858">
    <property type="entry name" value="TETRATRICOPEPTIDE REPEAT PROTEIN 6"/>
    <property type="match status" value="1"/>
</dbReference>
<reference evidence="6" key="1">
    <citation type="submission" date="2017-05" db="EMBL/GenBank/DDBJ databases">
        <authorList>
            <person name="Barney B.M."/>
        </authorList>
    </citation>
    <scope>NUCLEOTIDE SEQUENCE [LARGE SCALE GENOMIC DNA]</scope>
    <source>
        <strain evidence="6">PSBB022</strain>
    </source>
</reference>
<feature type="repeat" description="TPR" evidence="3">
    <location>
        <begin position="106"/>
        <end position="139"/>
    </location>
</feature>
<gene>
    <name evidence="5" type="ORF">CBP51_12840</name>
</gene>
<evidence type="ECO:0000256" key="4">
    <source>
        <dbReference type="SAM" id="SignalP"/>
    </source>
</evidence>
<evidence type="ECO:0000313" key="5">
    <source>
        <dbReference type="EMBL" id="OZY87802.1"/>
    </source>
</evidence>
<keyword evidence="1" id="KW-0677">Repeat</keyword>
<dbReference type="PROSITE" id="PS50005">
    <property type="entry name" value="TPR"/>
    <property type="match status" value="2"/>
</dbReference>
<evidence type="ECO:0000256" key="1">
    <source>
        <dbReference type="ARBA" id="ARBA00022737"/>
    </source>
</evidence>
<dbReference type="Proteomes" id="UP000216101">
    <property type="component" value="Unassembled WGS sequence"/>
</dbReference>
<dbReference type="InterPro" id="IPR011990">
    <property type="entry name" value="TPR-like_helical_dom_sf"/>
</dbReference>
<feature type="repeat" description="TPR" evidence="3">
    <location>
        <begin position="140"/>
        <end position="173"/>
    </location>
</feature>
<keyword evidence="4" id="KW-0732">Signal</keyword>
<keyword evidence="2 3" id="KW-0802">TPR repeat</keyword>
<dbReference type="Gene3D" id="1.25.40.10">
    <property type="entry name" value="Tetratricopeptide repeat domain"/>
    <property type="match status" value="2"/>
</dbReference>
<evidence type="ECO:0000313" key="6">
    <source>
        <dbReference type="Proteomes" id="UP000216101"/>
    </source>
</evidence>
<dbReference type="Pfam" id="PF13424">
    <property type="entry name" value="TPR_12"/>
    <property type="match status" value="1"/>
</dbReference>
<keyword evidence="6" id="KW-1185">Reference proteome</keyword>
<sequence length="245" mass="26514">MIFTKRAGLWLLVMATSVLVACSSSAPKKSTGGSNKSVAEETIAAPGTSILPAGPATPNPYLQNKPSVSREISQQFADATRAMRNKQWAQAEGLLQKITVANPKLSGAYLNLGLVYRAQQENKRAEQAFNDAIAANHTNLDAYNQLAILQRESGNFSAAESNYKKALSVWPYHAESHKNIAILYDLYLGKSAEALPHYEAYLQLVGGEDKQVKSWIADLQRRLGITAKPKAVEAAPAAVEGESNE</sequence>
<dbReference type="PANTHER" id="PTHR44858:SF1">
    <property type="entry name" value="UDP-N-ACETYLGLUCOSAMINE--PEPTIDE N-ACETYLGLUCOSAMINYLTRANSFERASE SPINDLY-RELATED"/>
    <property type="match status" value="1"/>
</dbReference>
<feature type="signal peptide" evidence="4">
    <location>
        <begin position="1"/>
        <end position="26"/>
    </location>
</feature>
<feature type="chain" id="PRO_5012921646" evidence="4">
    <location>
        <begin position="27"/>
        <end position="245"/>
    </location>
</feature>
<dbReference type="AlphaFoldDB" id="A0A266QD48"/>
<protein>
    <submittedName>
        <fullName evidence="5">Uncharacterized protein</fullName>
    </submittedName>
</protein>